<keyword evidence="1" id="KW-0472">Membrane</keyword>
<keyword evidence="1" id="KW-0812">Transmembrane</keyword>
<proteinExistence type="predicted"/>
<accession>A0ABQ7PRQ6</accession>
<protein>
    <submittedName>
        <fullName evidence="2">Uncharacterized protein</fullName>
    </submittedName>
</protein>
<sequence length="733" mass="81576">MESEISNKAITSTTLEDNAPTDLMAHHMALTTMSDGLLEKNVEDNNMKLEVLDEFKITEIKPVAWKSVCGLLALGLIQVIASAVLAVFSLDSGALLVFNLATEGINDIIYAVKEGIINRNIDWATFLIQKVLSLSISVMFAGVLALKDVVNTCKSGFKNNYSEITKEGFQLVGKKVVMELSKGIAKETISEIATHGLKKTVMPTLRFKLLERPIHNAIMNNKCVEALLLKDLKNKSTKYANFIKASAFELLDTSNQNKITDIGLKISIAIADSKGFIGTRKITQALFAVNEVSTFLPSFLNDLKIRIEAKAKQDVILGEHEECQAFTSVLNPNAPIETNNDQIEPVEIKKEEIEMYVSRLCDVLIKGFGYKFMSKVIHPVIQVGVGYSMDKITSKIEGPLHTDIENYRAMKRQLHYQSHGYNEFINHTNFDDSDPKTQKAIQIINDSELGGKVGLYEMGAICKETKRPIEVYNDRGGLQFTIAGNKNVTPIKVQYHKDIQHYTMLGGKEPVTLGKEPNMCLYNVISEQCGTDPDALKAATVARMKKNIVEFSKQSADITRLEKNDPMRLCPGGAKYDGVNANDAARILDNSDGNFCVYPPGNYRGPPPPGHPRGHAVNPGANNSVEQYSMHGDKSAFNSIDIQNYACHKALTHSRTQDAMNSLNQGSYREVLTLTTRELDLGDEWSKASKWSEGRRVYDFDYTNMQLVIGHHNGSYKDPTADVFITSFYPRYR</sequence>
<reference evidence="2 3" key="1">
    <citation type="submission" date="2021-06" db="EMBL/GenBank/DDBJ databases">
        <title>A haploid diamondback moth (Plutella xylostella L.) genome assembly resolves 31 chromosomes and identifies a diamide resistance mutation.</title>
        <authorList>
            <person name="Ward C.M."/>
            <person name="Perry K.D."/>
            <person name="Baker G."/>
            <person name="Powis K."/>
            <person name="Heckel D.G."/>
            <person name="Baxter S.W."/>
        </authorList>
    </citation>
    <scope>NUCLEOTIDE SEQUENCE [LARGE SCALE GENOMIC DNA]</scope>
    <source>
        <strain evidence="2 3">LV</strain>
        <tissue evidence="2">Single pupa</tissue>
    </source>
</reference>
<keyword evidence="3" id="KW-1185">Reference proteome</keyword>
<evidence type="ECO:0000313" key="2">
    <source>
        <dbReference type="EMBL" id="KAG7295099.1"/>
    </source>
</evidence>
<feature type="transmembrane region" description="Helical" evidence="1">
    <location>
        <begin position="68"/>
        <end position="88"/>
    </location>
</feature>
<organism evidence="2 3">
    <name type="scientific">Plutella xylostella</name>
    <name type="common">Diamondback moth</name>
    <name type="synonym">Plutella maculipennis</name>
    <dbReference type="NCBI Taxonomy" id="51655"/>
    <lineage>
        <taxon>Eukaryota</taxon>
        <taxon>Metazoa</taxon>
        <taxon>Ecdysozoa</taxon>
        <taxon>Arthropoda</taxon>
        <taxon>Hexapoda</taxon>
        <taxon>Insecta</taxon>
        <taxon>Pterygota</taxon>
        <taxon>Neoptera</taxon>
        <taxon>Endopterygota</taxon>
        <taxon>Lepidoptera</taxon>
        <taxon>Glossata</taxon>
        <taxon>Ditrysia</taxon>
        <taxon>Yponomeutoidea</taxon>
        <taxon>Plutellidae</taxon>
        <taxon>Plutella</taxon>
    </lineage>
</organism>
<gene>
    <name evidence="2" type="ORF">JYU34_022029</name>
</gene>
<evidence type="ECO:0000256" key="1">
    <source>
        <dbReference type="SAM" id="Phobius"/>
    </source>
</evidence>
<comment type="caution">
    <text evidence="2">The sequence shown here is derived from an EMBL/GenBank/DDBJ whole genome shotgun (WGS) entry which is preliminary data.</text>
</comment>
<evidence type="ECO:0000313" key="3">
    <source>
        <dbReference type="Proteomes" id="UP000823941"/>
    </source>
</evidence>
<keyword evidence="1" id="KW-1133">Transmembrane helix</keyword>
<name>A0ABQ7PRQ6_PLUXY</name>
<dbReference type="Proteomes" id="UP000823941">
    <property type="component" value="Chromosome 31"/>
</dbReference>
<dbReference type="EMBL" id="JAHIBW010000031">
    <property type="protein sequence ID" value="KAG7295099.1"/>
    <property type="molecule type" value="Genomic_DNA"/>
</dbReference>